<comment type="caution">
    <text evidence="1">The sequence shown here is derived from an EMBL/GenBank/DDBJ whole genome shotgun (WGS) entry which is preliminary data.</text>
</comment>
<sequence>MKAAVLYYSHKGKTAGYAREIAMYLWSKGLNVSLSSVSDAVPEKLSDCDFLVSGCWTCGWFVVGQHPHKRWKAFSRRIRGLVKAERTLFFTTYKFRTGSMYTCMKRTMGIPASCSVPFLKSRTGFLTESDKKQLDQFIAMYSIH</sequence>
<reference evidence="1 2" key="1">
    <citation type="submission" date="2018-08" db="EMBL/GenBank/DDBJ databases">
        <title>A genome reference for cultivated species of the human gut microbiota.</title>
        <authorList>
            <person name="Zou Y."/>
            <person name="Xue W."/>
            <person name="Luo G."/>
        </authorList>
    </citation>
    <scope>NUCLEOTIDE SEQUENCE [LARGE SCALE GENOMIC DNA]</scope>
    <source>
        <strain evidence="1 2">AF24-2</strain>
    </source>
</reference>
<protein>
    <recommendedName>
        <fullName evidence="3">Flavodoxin</fullName>
    </recommendedName>
</protein>
<dbReference type="Gene3D" id="3.40.50.360">
    <property type="match status" value="1"/>
</dbReference>
<evidence type="ECO:0000313" key="1">
    <source>
        <dbReference type="EMBL" id="RGR90035.1"/>
    </source>
</evidence>
<keyword evidence="2" id="KW-1185">Reference proteome</keyword>
<name>A0A412G8D4_9BACT</name>
<gene>
    <name evidence="1" type="ORF">DWY20_13885</name>
</gene>
<accession>A0A412G8D4</accession>
<dbReference type="AlphaFoldDB" id="A0A412G8D4"/>
<dbReference type="RefSeq" id="WP_118485291.1">
    <property type="nucleotide sequence ID" value="NZ_CAUBXQ010000018.1"/>
</dbReference>
<evidence type="ECO:0000313" key="2">
    <source>
        <dbReference type="Proteomes" id="UP000285864"/>
    </source>
</evidence>
<dbReference type="InterPro" id="IPR029039">
    <property type="entry name" value="Flavoprotein-like_sf"/>
</dbReference>
<dbReference type="Proteomes" id="UP000285864">
    <property type="component" value="Unassembled WGS sequence"/>
</dbReference>
<dbReference type="EMBL" id="QRUU01000098">
    <property type="protein sequence ID" value="RGR90035.1"/>
    <property type="molecule type" value="Genomic_DNA"/>
</dbReference>
<dbReference type="SUPFAM" id="SSF52218">
    <property type="entry name" value="Flavoproteins"/>
    <property type="match status" value="1"/>
</dbReference>
<proteinExistence type="predicted"/>
<organism evidence="1 2">
    <name type="scientific">Phocaeicola coprocola</name>
    <dbReference type="NCBI Taxonomy" id="310298"/>
    <lineage>
        <taxon>Bacteria</taxon>
        <taxon>Pseudomonadati</taxon>
        <taxon>Bacteroidota</taxon>
        <taxon>Bacteroidia</taxon>
        <taxon>Bacteroidales</taxon>
        <taxon>Bacteroidaceae</taxon>
        <taxon>Phocaeicola</taxon>
    </lineage>
</organism>
<evidence type="ECO:0008006" key="3">
    <source>
        <dbReference type="Google" id="ProtNLM"/>
    </source>
</evidence>